<reference evidence="2 3" key="1">
    <citation type="journal article" date="2020" name="Fungal Divers.">
        <title>Resolving the Mortierellaceae phylogeny through synthesis of multi-gene phylogenetics and phylogenomics.</title>
        <authorList>
            <person name="Vandepol N."/>
            <person name="Liber J."/>
            <person name="Desiro A."/>
            <person name="Na H."/>
            <person name="Kennedy M."/>
            <person name="Barry K."/>
            <person name="Grigoriev I.V."/>
            <person name="Miller A.N."/>
            <person name="O'Donnell K."/>
            <person name="Stajich J.E."/>
            <person name="Bonito G."/>
        </authorList>
    </citation>
    <scope>NUCLEOTIDE SEQUENCE [LARGE SCALE GENOMIC DNA]</scope>
    <source>
        <strain evidence="2 3">AD045</strain>
    </source>
</reference>
<name>A0ABQ7K291_9FUNG</name>
<feature type="compositionally biased region" description="Basic and acidic residues" evidence="1">
    <location>
        <begin position="135"/>
        <end position="145"/>
    </location>
</feature>
<sequence>MEEPVLSDTATTYLPPPSLATSSSSYQLSALEIPEIMATIFEYLDDETVNRTLILVCRQWFIWNRYRIFRDLYWNSDQTREELGRNDLSKLRLGPDRLFCNVREGLGGDSDPAVVKWKELVDALTSACPLRKHVRAMEDAQRDSDNIGGGEESQEDEEKGVVDAVVDNREDSNRRSKAGDDRKRVIRYLTITGNIQIDKHIREILSGLIHLTSLTVKVDSGGWISMHKILYSCPHLESLHLETAWVHIPETNWLMTDIAPDRFEATTTATTITHRSKNSAEASIACSEEHQVLSKVTGRLPTLCSIAPPDPDRRLVTVPPTPHAWGL</sequence>
<feature type="region of interest" description="Disordered" evidence="1">
    <location>
        <begin position="135"/>
        <end position="178"/>
    </location>
</feature>
<evidence type="ECO:0008006" key="4">
    <source>
        <dbReference type="Google" id="ProtNLM"/>
    </source>
</evidence>
<organism evidence="2 3">
    <name type="scientific">Linnemannia gamsii</name>
    <dbReference type="NCBI Taxonomy" id="64522"/>
    <lineage>
        <taxon>Eukaryota</taxon>
        <taxon>Fungi</taxon>
        <taxon>Fungi incertae sedis</taxon>
        <taxon>Mucoromycota</taxon>
        <taxon>Mortierellomycotina</taxon>
        <taxon>Mortierellomycetes</taxon>
        <taxon>Mortierellales</taxon>
        <taxon>Mortierellaceae</taxon>
        <taxon>Linnemannia</taxon>
    </lineage>
</organism>
<dbReference type="EMBL" id="JAAAIM010000335">
    <property type="protein sequence ID" value="KAG0289642.1"/>
    <property type="molecule type" value="Genomic_DNA"/>
</dbReference>
<feature type="compositionally biased region" description="Basic and acidic residues" evidence="1">
    <location>
        <begin position="166"/>
        <end position="178"/>
    </location>
</feature>
<evidence type="ECO:0000313" key="2">
    <source>
        <dbReference type="EMBL" id="KAG0289642.1"/>
    </source>
</evidence>
<dbReference type="Proteomes" id="UP001194696">
    <property type="component" value="Unassembled WGS sequence"/>
</dbReference>
<comment type="caution">
    <text evidence="2">The sequence shown here is derived from an EMBL/GenBank/DDBJ whole genome shotgun (WGS) entry which is preliminary data.</text>
</comment>
<accession>A0ABQ7K291</accession>
<proteinExistence type="predicted"/>
<keyword evidence="3" id="KW-1185">Reference proteome</keyword>
<evidence type="ECO:0000256" key="1">
    <source>
        <dbReference type="SAM" id="MobiDB-lite"/>
    </source>
</evidence>
<evidence type="ECO:0000313" key="3">
    <source>
        <dbReference type="Proteomes" id="UP001194696"/>
    </source>
</evidence>
<protein>
    <recommendedName>
        <fullName evidence="4">F-box domain-containing protein</fullName>
    </recommendedName>
</protein>
<gene>
    <name evidence="2" type="ORF">BGZ96_006836</name>
</gene>